<protein>
    <recommendedName>
        <fullName evidence="3">RxLR effector protein</fullName>
    </recommendedName>
</protein>
<dbReference type="OrthoDB" id="129808at2759"/>
<comment type="caution">
    <text evidence="1">The sequence shown here is derived from an EMBL/GenBank/DDBJ whole genome shotgun (WGS) entry which is preliminary data.</text>
</comment>
<name>A0A0W8DZU2_PHYNI</name>
<gene>
    <name evidence="1" type="ORF">AM587_10004839</name>
</gene>
<evidence type="ECO:0000313" key="1">
    <source>
        <dbReference type="EMBL" id="KUG01943.1"/>
    </source>
</evidence>
<evidence type="ECO:0008006" key="3">
    <source>
        <dbReference type="Google" id="ProtNLM"/>
    </source>
</evidence>
<dbReference type="Proteomes" id="UP000052943">
    <property type="component" value="Unassembled WGS sequence"/>
</dbReference>
<dbReference type="AlphaFoldDB" id="A0A0W8DZU2"/>
<organism evidence="1 2">
    <name type="scientific">Phytophthora nicotianae</name>
    <name type="common">Potato buckeye rot agent</name>
    <name type="synonym">Phytophthora parasitica</name>
    <dbReference type="NCBI Taxonomy" id="4792"/>
    <lineage>
        <taxon>Eukaryota</taxon>
        <taxon>Sar</taxon>
        <taxon>Stramenopiles</taxon>
        <taxon>Oomycota</taxon>
        <taxon>Peronosporomycetes</taxon>
        <taxon>Peronosporales</taxon>
        <taxon>Peronosporaceae</taxon>
        <taxon>Phytophthora</taxon>
    </lineage>
</organism>
<reference evidence="1 2" key="1">
    <citation type="submission" date="2015-11" db="EMBL/GenBank/DDBJ databases">
        <title>Genomes and virulence difference between two physiological races of Phytophthora nicotianae.</title>
        <authorList>
            <person name="Liu H."/>
            <person name="Ma X."/>
            <person name="Yu H."/>
            <person name="Fang D."/>
            <person name="Li Y."/>
            <person name="Wang X."/>
            <person name="Wang W."/>
            <person name="Dong Y."/>
            <person name="Xiao B."/>
        </authorList>
    </citation>
    <scope>NUCLEOTIDE SEQUENCE [LARGE SCALE GENOMIC DNA]</scope>
    <source>
        <strain evidence="2">race 0</strain>
    </source>
</reference>
<accession>A0A0W8DZU2</accession>
<dbReference type="EMBL" id="LNFO01000157">
    <property type="protein sequence ID" value="KUG01943.1"/>
    <property type="molecule type" value="Genomic_DNA"/>
</dbReference>
<evidence type="ECO:0000313" key="2">
    <source>
        <dbReference type="Proteomes" id="UP000052943"/>
    </source>
</evidence>
<sequence>MIILLASLNCIASHSNEVAPSDTVRKLLSFEEIKLNQHKKHRESNENSLIEERGAAAVIGGNAAGNTPTMPKKKDEDSRMVTVTKYNNNGVLQWFQRWIARMFGSHSKSSNTRRLRQ</sequence>
<proteinExistence type="predicted"/>